<reference evidence="2 3" key="1">
    <citation type="journal article" date="2019" name="Commun. Biol.">
        <title>The bagworm genome reveals a unique fibroin gene that provides high tensile strength.</title>
        <authorList>
            <person name="Kono N."/>
            <person name="Nakamura H."/>
            <person name="Ohtoshi R."/>
            <person name="Tomita M."/>
            <person name="Numata K."/>
            <person name="Arakawa K."/>
        </authorList>
    </citation>
    <scope>NUCLEOTIDE SEQUENCE [LARGE SCALE GENOMIC DNA]</scope>
</reference>
<dbReference type="Proteomes" id="UP000299102">
    <property type="component" value="Unassembled WGS sequence"/>
</dbReference>
<gene>
    <name evidence="2" type="ORF">EVAR_34075_1</name>
</gene>
<protein>
    <submittedName>
        <fullName evidence="2">Uncharacterized protein</fullName>
    </submittedName>
</protein>
<evidence type="ECO:0000313" key="2">
    <source>
        <dbReference type="EMBL" id="GBP51290.1"/>
    </source>
</evidence>
<accession>A0A4C1WKB3</accession>
<proteinExistence type="predicted"/>
<evidence type="ECO:0000313" key="3">
    <source>
        <dbReference type="Proteomes" id="UP000299102"/>
    </source>
</evidence>
<dbReference type="AlphaFoldDB" id="A0A4C1WKB3"/>
<organism evidence="2 3">
    <name type="scientific">Eumeta variegata</name>
    <name type="common">Bagworm moth</name>
    <name type="synonym">Eumeta japonica</name>
    <dbReference type="NCBI Taxonomy" id="151549"/>
    <lineage>
        <taxon>Eukaryota</taxon>
        <taxon>Metazoa</taxon>
        <taxon>Ecdysozoa</taxon>
        <taxon>Arthropoda</taxon>
        <taxon>Hexapoda</taxon>
        <taxon>Insecta</taxon>
        <taxon>Pterygota</taxon>
        <taxon>Neoptera</taxon>
        <taxon>Endopterygota</taxon>
        <taxon>Lepidoptera</taxon>
        <taxon>Glossata</taxon>
        <taxon>Ditrysia</taxon>
        <taxon>Tineoidea</taxon>
        <taxon>Psychidae</taxon>
        <taxon>Oiketicinae</taxon>
        <taxon>Eumeta</taxon>
    </lineage>
</organism>
<dbReference type="EMBL" id="BGZK01000579">
    <property type="protein sequence ID" value="GBP51290.1"/>
    <property type="molecule type" value="Genomic_DNA"/>
</dbReference>
<name>A0A4C1WKB3_EUMVA</name>
<keyword evidence="3" id="KW-1185">Reference proteome</keyword>
<evidence type="ECO:0000256" key="1">
    <source>
        <dbReference type="SAM" id="MobiDB-lite"/>
    </source>
</evidence>
<sequence length="69" mass="7268">MADALLDFPVGYGTVWCGGRGLANYSILGCEMLARFAIRLITKIDWKKSQIKSEDVAGSADTGVGAATS</sequence>
<feature type="region of interest" description="Disordered" evidence="1">
    <location>
        <begin position="50"/>
        <end position="69"/>
    </location>
</feature>
<comment type="caution">
    <text evidence="2">The sequence shown here is derived from an EMBL/GenBank/DDBJ whole genome shotgun (WGS) entry which is preliminary data.</text>
</comment>